<sequence length="371" mass="39942">MYTPTNSHGNFDSRHRVRLGHPSDLITAVPAMLGFHPHRSMVLIAVKDGGASVGPTMRHDLVLAGDHIDRRAGSHTRATPEMLDVIAYLAGYCAMENIPAVMAVFVDDRLDRTVRTPHLLDVEALVTELDATLASFGVQLGEALAASEIAESADWWTLRGPQRHGLMSDPSASPMTVARVLDGYSVRRSRSELAETIVPGPDATVRAVAAEIARQRRDGVRSRTDELTSVLSYVARAPYDSELDPTDIARIALAIGHVQVRDALLALTLGDDAGFVEEFWARMSCVLPKAERAIAATLLAFSAYVRGDGPMARIAIDAALEADENYSLARLLDRSLSAGAGPELVREVAESGFACARACGVRLPGDPFGRR</sequence>
<proteinExistence type="predicted"/>
<dbReference type="RefSeq" id="WP_317547224.1">
    <property type="nucleotide sequence ID" value="NZ_JAWLKE010000001.1"/>
</dbReference>
<dbReference type="Proteomes" id="UP001185899">
    <property type="component" value="Unassembled WGS sequence"/>
</dbReference>
<name>A0ABU4AT18_9NOCA</name>
<dbReference type="Pfam" id="PF13830">
    <property type="entry name" value="DUF4192"/>
    <property type="match status" value="1"/>
</dbReference>
<accession>A0ABU4AT18</accession>
<reference evidence="1 2" key="1">
    <citation type="submission" date="2023-10" db="EMBL/GenBank/DDBJ databases">
        <title>Development of a sustainable strategy for remediation of hydrocarbon-contaminated territories based on the waste exchange concept.</title>
        <authorList>
            <person name="Krivoruchko A."/>
        </authorList>
    </citation>
    <scope>NUCLEOTIDE SEQUENCE [LARGE SCALE GENOMIC DNA]</scope>
    <source>
        <strain evidence="1 2">IEGM 1322</strain>
    </source>
</reference>
<evidence type="ECO:0000313" key="1">
    <source>
        <dbReference type="EMBL" id="MDV6229387.1"/>
    </source>
</evidence>
<dbReference type="EMBL" id="JAWLKE010000001">
    <property type="protein sequence ID" value="MDV6229387.1"/>
    <property type="molecule type" value="Genomic_DNA"/>
</dbReference>
<dbReference type="InterPro" id="IPR025447">
    <property type="entry name" value="DUF4192"/>
</dbReference>
<gene>
    <name evidence="1" type="ORF">R3P95_02415</name>
</gene>
<protein>
    <submittedName>
        <fullName evidence="1">DUF4192 domain-containing protein</fullName>
    </submittedName>
</protein>
<comment type="caution">
    <text evidence="1">The sequence shown here is derived from an EMBL/GenBank/DDBJ whole genome shotgun (WGS) entry which is preliminary data.</text>
</comment>
<evidence type="ECO:0000313" key="2">
    <source>
        <dbReference type="Proteomes" id="UP001185899"/>
    </source>
</evidence>
<organism evidence="1 2">
    <name type="scientific">Rhodococcus cercidiphylli</name>
    <dbReference type="NCBI Taxonomy" id="489916"/>
    <lineage>
        <taxon>Bacteria</taxon>
        <taxon>Bacillati</taxon>
        <taxon>Actinomycetota</taxon>
        <taxon>Actinomycetes</taxon>
        <taxon>Mycobacteriales</taxon>
        <taxon>Nocardiaceae</taxon>
        <taxon>Rhodococcus</taxon>
    </lineage>
</organism>
<keyword evidence="2" id="KW-1185">Reference proteome</keyword>